<evidence type="ECO:0000256" key="2">
    <source>
        <dbReference type="ARBA" id="ARBA00022553"/>
    </source>
</evidence>
<dbReference type="EMBL" id="WOWK01000088">
    <property type="protein sequence ID" value="KAF0320014.1"/>
    <property type="molecule type" value="Genomic_DNA"/>
</dbReference>
<comment type="similarity">
    <text evidence="3">Belongs to the thiolase-like superfamily. Beta-ketoacyl-ACP synthases family.</text>
</comment>
<comment type="caution">
    <text evidence="5">The sequence shown here is derived from an EMBL/GenBank/DDBJ whole genome shotgun (WGS) entry which is preliminary data.</text>
</comment>
<evidence type="ECO:0000256" key="1">
    <source>
        <dbReference type="ARBA" id="ARBA00022450"/>
    </source>
</evidence>
<dbReference type="InterPro" id="IPR014030">
    <property type="entry name" value="Ketoacyl_synth_N"/>
</dbReference>
<keyword evidence="1" id="KW-0596">Phosphopantetheine</keyword>
<accession>A0A8H3W3T3</accession>
<name>A0A8H3W3T3_9PEZI</name>
<dbReference type="SUPFAM" id="SSF53901">
    <property type="entry name" value="Thiolase-like"/>
    <property type="match status" value="1"/>
</dbReference>
<evidence type="ECO:0000256" key="3">
    <source>
        <dbReference type="RuleBase" id="RU003694"/>
    </source>
</evidence>
<keyword evidence="2" id="KW-0597">Phosphoprotein</keyword>
<reference evidence="5 6" key="1">
    <citation type="submission" date="2019-12" db="EMBL/GenBank/DDBJ databases">
        <title>A genome sequence resource for the geographically widespread anthracnose pathogen Colletotrichum asianum.</title>
        <authorList>
            <person name="Meng Y."/>
        </authorList>
    </citation>
    <scope>NUCLEOTIDE SEQUENCE [LARGE SCALE GENOMIC DNA]</scope>
    <source>
        <strain evidence="5 6">ICMP 18580</strain>
    </source>
</reference>
<dbReference type="Gene3D" id="3.40.47.10">
    <property type="match status" value="1"/>
</dbReference>
<evidence type="ECO:0000313" key="6">
    <source>
        <dbReference type="Proteomes" id="UP000434172"/>
    </source>
</evidence>
<evidence type="ECO:0000259" key="4">
    <source>
        <dbReference type="PROSITE" id="PS52004"/>
    </source>
</evidence>
<dbReference type="Proteomes" id="UP000434172">
    <property type="component" value="Unassembled WGS sequence"/>
</dbReference>
<protein>
    <recommendedName>
        <fullName evidence="4">Ketosynthase family 3 (KS3) domain-containing protein</fullName>
    </recommendedName>
</protein>
<dbReference type="CDD" id="cd00833">
    <property type="entry name" value="PKS"/>
    <property type="match status" value="1"/>
</dbReference>
<gene>
    <name evidence="5" type="ORF">GQ607_012782</name>
</gene>
<dbReference type="GO" id="GO:0004312">
    <property type="term" value="F:fatty acid synthase activity"/>
    <property type="evidence" value="ECO:0007669"/>
    <property type="project" value="TreeGrafter"/>
</dbReference>
<keyword evidence="6" id="KW-1185">Reference proteome</keyword>
<dbReference type="GO" id="GO:0006633">
    <property type="term" value="P:fatty acid biosynthetic process"/>
    <property type="evidence" value="ECO:0007669"/>
    <property type="project" value="TreeGrafter"/>
</dbReference>
<dbReference type="InterPro" id="IPR020841">
    <property type="entry name" value="PKS_Beta-ketoAc_synthase_dom"/>
</dbReference>
<dbReference type="Pfam" id="PF00109">
    <property type="entry name" value="ketoacyl-synt"/>
    <property type="match status" value="1"/>
</dbReference>
<dbReference type="PANTHER" id="PTHR43775:SF37">
    <property type="entry name" value="SI:DKEY-61P9.11"/>
    <property type="match status" value="1"/>
</dbReference>
<keyword evidence="3" id="KW-0808">Transferase</keyword>
<dbReference type="SMART" id="SM00825">
    <property type="entry name" value="PKS_KS"/>
    <property type="match status" value="1"/>
</dbReference>
<feature type="domain" description="Ketosynthase family 3 (KS3)" evidence="4">
    <location>
        <begin position="1"/>
        <end position="364"/>
    </location>
</feature>
<dbReference type="InterPro" id="IPR014031">
    <property type="entry name" value="Ketoacyl_synth_C"/>
</dbReference>
<organism evidence="5 6">
    <name type="scientific">Colletotrichum asianum</name>
    <dbReference type="NCBI Taxonomy" id="702518"/>
    <lineage>
        <taxon>Eukaryota</taxon>
        <taxon>Fungi</taxon>
        <taxon>Dikarya</taxon>
        <taxon>Ascomycota</taxon>
        <taxon>Pezizomycotina</taxon>
        <taxon>Sordariomycetes</taxon>
        <taxon>Hypocreomycetidae</taxon>
        <taxon>Glomerellales</taxon>
        <taxon>Glomerellaceae</taxon>
        <taxon>Colletotrichum</taxon>
        <taxon>Colletotrichum gloeosporioides species complex</taxon>
    </lineage>
</organism>
<dbReference type="PANTHER" id="PTHR43775">
    <property type="entry name" value="FATTY ACID SYNTHASE"/>
    <property type="match status" value="1"/>
</dbReference>
<dbReference type="PROSITE" id="PS52004">
    <property type="entry name" value="KS3_2"/>
    <property type="match status" value="1"/>
</dbReference>
<dbReference type="InterPro" id="IPR050091">
    <property type="entry name" value="PKS_NRPS_Biosynth_Enz"/>
</dbReference>
<dbReference type="OrthoDB" id="329835at2759"/>
<dbReference type="AlphaFoldDB" id="A0A8H3W3T3"/>
<evidence type="ECO:0000313" key="5">
    <source>
        <dbReference type="EMBL" id="KAF0320014.1"/>
    </source>
</evidence>
<dbReference type="GO" id="GO:0044550">
    <property type="term" value="P:secondary metabolite biosynthetic process"/>
    <property type="evidence" value="ECO:0007669"/>
    <property type="project" value="TreeGrafter"/>
</dbReference>
<sequence>MSGRAALQTDPSQRLLLLTTQEALDMSGYNPSIHTKHVGTFVGQATDDWREHNMAQDDSYYVTGGMRAFGPGRLNHFFGWDGPSLSVDTACYSSAMALDLAIQSLRGGKCDMAIAGGASIISGAADAGMYAGLGRGGFLGASNTACKTFDAAADGYTRAEAVSVVVLKRLSDARRDGDVIHGVVRGIATNHSTDTNPITRPSTESQKSLLRQVLRQSLRYPADVSYVEVHGSGTQAGDRAEVEAVAAVLGGHRRRRSSVLNDSSRKLRIGSVKANIGHSEGAAGISALIKALLIIRHGQIPPHIGVRTTANHHFPDLDKLEISINSRQVSLIPEDEAKNPQARANIIINCFGAAGGNTSMLVEGFTNHTSQAEEHFNQRQAKTIEQHHRVVTISGKTPS</sequence>
<dbReference type="Pfam" id="PF02801">
    <property type="entry name" value="Ketoacyl-synt_C"/>
    <property type="match status" value="1"/>
</dbReference>
<proteinExistence type="inferred from homology"/>
<dbReference type="InterPro" id="IPR016039">
    <property type="entry name" value="Thiolase-like"/>
</dbReference>